<dbReference type="EMBL" id="JBHUIT010000005">
    <property type="protein sequence ID" value="MFD2256279.1"/>
    <property type="molecule type" value="Genomic_DNA"/>
</dbReference>
<evidence type="ECO:0000256" key="1">
    <source>
        <dbReference type="SAM" id="SignalP"/>
    </source>
</evidence>
<dbReference type="Proteomes" id="UP001597375">
    <property type="component" value="Unassembled WGS sequence"/>
</dbReference>
<dbReference type="RefSeq" id="WP_386819374.1">
    <property type="nucleotide sequence ID" value="NZ_JBHUIT010000005.1"/>
</dbReference>
<organism evidence="3 4">
    <name type="scientific">Luteolibacter algae</name>
    <dbReference type="NCBI Taxonomy" id="454151"/>
    <lineage>
        <taxon>Bacteria</taxon>
        <taxon>Pseudomonadati</taxon>
        <taxon>Verrucomicrobiota</taxon>
        <taxon>Verrucomicrobiia</taxon>
        <taxon>Verrucomicrobiales</taxon>
        <taxon>Verrucomicrobiaceae</taxon>
        <taxon>Luteolibacter</taxon>
    </lineage>
</organism>
<comment type="caution">
    <text evidence="3">The sequence shown here is derived from an EMBL/GenBank/DDBJ whole genome shotgun (WGS) entry which is preliminary data.</text>
</comment>
<feature type="chain" id="PRO_5046282749" evidence="1">
    <location>
        <begin position="21"/>
        <end position="482"/>
    </location>
</feature>
<feature type="domain" description="SLA1 homology" evidence="2">
    <location>
        <begin position="25"/>
        <end position="76"/>
    </location>
</feature>
<gene>
    <name evidence="3" type="ORF">ACFSSA_06310</name>
</gene>
<keyword evidence="4" id="KW-1185">Reference proteome</keyword>
<feature type="signal peptide" evidence="1">
    <location>
        <begin position="1"/>
        <end position="20"/>
    </location>
</feature>
<sequence>MSRNRLVIFFLLLACLFAQGAESERTFRSNTGQEIRATFLGLADETVTLLRADGKSFDVPMDKLSEEDQNYVREMDQRFIIEAKALNEAAGREIVTGEEFTKIKALSLAKALGLPAESNSVHGRSWRLYAAYAKDYKLFGAMPYSVALYSDSDRNLDNISIVYANKGDFGSTAGFAEEHFNNGDEPVPEASLQEAMDQDEKTITDALSSVLGEPVVQKYGEGDARRSVSRWDWNGYAFLLSKEDLEYVSLFIVSKEMADNGGKSTKISDAELKQSLLEGMEREENGDVLIYEIPMVDQGPKGYCVPATIERALRTMGMSADMYLLAMIGESKSNGGTSTELLLENLKSDVSRKGRRTKIEEHDSVKIRDIKHYIDQGIPILWQLCSTDKYNDIANLNTVNRTIVDDPVKKEATQAKLDKKISDISELPKPDDDYHLCMIIGYNELTREIAVSDSWGREYERRWVPVEVADWASLGQFFMILP</sequence>
<name>A0ABW5D6C1_9BACT</name>
<accession>A0ABW5D6C1</accession>
<evidence type="ECO:0000259" key="2">
    <source>
        <dbReference type="Pfam" id="PF03983"/>
    </source>
</evidence>
<dbReference type="InterPro" id="IPR007131">
    <property type="entry name" value="SHD1"/>
</dbReference>
<protein>
    <submittedName>
        <fullName evidence="3">SHD1 domain-containing protein</fullName>
    </submittedName>
</protein>
<dbReference type="Gene3D" id="2.30.30.700">
    <property type="entry name" value="SLA1 homology domain 1"/>
    <property type="match status" value="1"/>
</dbReference>
<keyword evidence="1" id="KW-0732">Signal</keyword>
<dbReference type="Pfam" id="PF03983">
    <property type="entry name" value="SHD1"/>
    <property type="match status" value="1"/>
</dbReference>
<reference evidence="4" key="1">
    <citation type="journal article" date="2019" name="Int. J. Syst. Evol. Microbiol.">
        <title>The Global Catalogue of Microorganisms (GCM) 10K type strain sequencing project: providing services to taxonomists for standard genome sequencing and annotation.</title>
        <authorList>
            <consortium name="The Broad Institute Genomics Platform"/>
            <consortium name="The Broad Institute Genome Sequencing Center for Infectious Disease"/>
            <person name="Wu L."/>
            <person name="Ma J."/>
        </authorList>
    </citation>
    <scope>NUCLEOTIDE SEQUENCE [LARGE SCALE GENOMIC DNA]</scope>
    <source>
        <strain evidence="4">CGMCC 4.7106</strain>
    </source>
</reference>
<evidence type="ECO:0000313" key="4">
    <source>
        <dbReference type="Proteomes" id="UP001597375"/>
    </source>
</evidence>
<proteinExistence type="predicted"/>
<evidence type="ECO:0000313" key="3">
    <source>
        <dbReference type="EMBL" id="MFD2256279.1"/>
    </source>
</evidence>